<dbReference type="InterPro" id="IPR036390">
    <property type="entry name" value="WH_DNA-bd_sf"/>
</dbReference>
<dbReference type="InterPro" id="IPR011991">
    <property type="entry name" value="ArsR-like_HTH"/>
</dbReference>
<organism evidence="2">
    <name type="scientific">hydrothermal vent metagenome</name>
    <dbReference type="NCBI Taxonomy" id="652676"/>
    <lineage>
        <taxon>unclassified sequences</taxon>
        <taxon>metagenomes</taxon>
        <taxon>ecological metagenomes</taxon>
    </lineage>
</organism>
<dbReference type="PANTHER" id="PTHR34301">
    <property type="entry name" value="DNA-BINDING PROTEIN-RELATED"/>
    <property type="match status" value="1"/>
</dbReference>
<reference evidence="2" key="1">
    <citation type="submission" date="2018-06" db="EMBL/GenBank/DDBJ databases">
        <authorList>
            <person name="Zhirakovskaya E."/>
        </authorList>
    </citation>
    <scope>NUCLEOTIDE SEQUENCE</scope>
</reference>
<dbReference type="Pfam" id="PF05729">
    <property type="entry name" value="NACHT"/>
    <property type="match status" value="1"/>
</dbReference>
<dbReference type="SUPFAM" id="SSF46785">
    <property type="entry name" value="Winged helix' DNA-binding domain"/>
    <property type="match status" value="1"/>
</dbReference>
<dbReference type="Gene3D" id="3.40.50.300">
    <property type="entry name" value="P-loop containing nucleotide triphosphate hydrolases"/>
    <property type="match status" value="1"/>
</dbReference>
<dbReference type="InterPro" id="IPR027417">
    <property type="entry name" value="P-loop_NTPase"/>
</dbReference>
<feature type="domain" description="NACHT" evidence="1">
    <location>
        <begin position="51"/>
        <end position="178"/>
    </location>
</feature>
<gene>
    <name evidence="2" type="ORF">MNBD_GAMMA10-2339</name>
</gene>
<proteinExistence type="predicted"/>
<dbReference type="EMBL" id="UOFJ01000512">
    <property type="protein sequence ID" value="VAW70299.1"/>
    <property type="molecule type" value="Genomic_DNA"/>
</dbReference>
<dbReference type="SUPFAM" id="SSF52540">
    <property type="entry name" value="P-loop containing nucleoside triphosphate hydrolases"/>
    <property type="match status" value="1"/>
</dbReference>
<dbReference type="PANTHER" id="PTHR34301:SF8">
    <property type="entry name" value="ATPASE DOMAIN-CONTAINING PROTEIN"/>
    <property type="match status" value="1"/>
</dbReference>
<dbReference type="AlphaFoldDB" id="A0A3B0Y803"/>
<dbReference type="InterPro" id="IPR011990">
    <property type="entry name" value="TPR-like_helical_dom_sf"/>
</dbReference>
<dbReference type="InterPro" id="IPR007111">
    <property type="entry name" value="NACHT_NTPase"/>
</dbReference>
<sequence>MSQTNYSRYKYTPDEMSESEFLYRFVVRNEEFNEIFEDIKRVDYSVPNQHYIIIGQRGQGKTTLLRKIMIEVIKDYELSKFLIPVKFSEEQYQIRSLCRLWEEVVAYLEDMYEDEFEGVLGSMEAHFEDADYDLQCFSYLESVLKSKNKKLLLLVDNIDDILVRLKDKEQRRLREILQTSSSFIIIGGSGKMLEQHFDYGKPFYEFFKTLRLRGLNREESIRFLSVIGKGRQRDAVQTIIQNSPERIESLRQLTGGVPRTLVMLFDIFVDEGGNAFEDLLKILDESTPLYKHRMDALPPVLQDIVHTLAINWDGMYTREISKKVRLESKVVSAQLKQLEKYEFVESESTGKNKIYKIQERFFNIWYLMRFGRKKDRQRVEWLVKFLVSWYNKDELQVKANQFIEIIKKGGVQPSYVYHMCEAYGYTELDMATKHEVKEIAKEYLFNVDSDFLEEVSISDVEVLRNAGELVRDNKTKNAIKYLEKSKISNKDIQFHIANIYLYLKKYTYAEEYYLKAIESGDKRASVILPLLYFGLAKDLEKSGYSASKCYKLEKGYYSAKTLSLVLLWADKFSESYDLFYEWMNYSDEVVSQSDMILYLNLLMAKKQLYKAKELMELPEYSLKDKLKPVWYALMTLMQDEFPDELKKMGDELTESVNEVLIHIDELSEKYTIK</sequence>
<dbReference type="CDD" id="cd00090">
    <property type="entry name" value="HTH_ARSR"/>
    <property type="match status" value="1"/>
</dbReference>
<evidence type="ECO:0000259" key="1">
    <source>
        <dbReference type="Pfam" id="PF05729"/>
    </source>
</evidence>
<evidence type="ECO:0000313" key="2">
    <source>
        <dbReference type="EMBL" id="VAW70299.1"/>
    </source>
</evidence>
<accession>A0A3B0Y803</accession>
<dbReference type="Gene3D" id="1.10.10.10">
    <property type="entry name" value="Winged helix-like DNA-binding domain superfamily/Winged helix DNA-binding domain"/>
    <property type="match status" value="1"/>
</dbReference>
<dbReference type="SUPFAM" id="SSF81901">
    <property type="entry name" value="HCP-like"/>
    <property type="match status" value="1"/>
</dbReference>
<dbReference type="Gene3D" id="1.25.40.10">
    <property type="entry name" value="Tetratricopeptide repeat domain"/>
    <property type="match status" value="1"/>
</dbReference>
<protein>
    <recommendedName>
        <fullName evidence="1">NACHT domain-containing protein</fullName>
    </recommendedName>
</protein>
<name>A0A3B0Y803_9ZZZZ</name>
<dbReference type="InterPro" id="IPR036388">
    <property type="entry name" value="WH-like_DNA-bd_sf"/>
</dbReference>